<evidence type="ECO:0000313" key="1">
    <source>
        <dbReference type="EMBL" id="KAH7924906.1"/>
    </source>
</evidence>
<reference evidence="1" key="1">
    <citation type="journal article" date="2021" name="New Phytol.">
        <title>Evolutionary innovations through gain and loss of genes in the ectomycorrhizal Boletales.</title>
        <authorList>
            <person name="Wu G."/>
            <person name="Miyauchi S."/>
            <person name="Morin E."/>
            <person name="Kuo A."/>
            <person name="Drula E."/>
            <person name="Varga T."/>
            <person name="Kohler A."/>
            <person name="Feng B."/>
            <person name="Cao Y."/>
            <person name="Lipzen A."/>
            <person name="Daum C."/>
            <person name="Hundley H."/>
            <person name="Pangilinan J."/>
            <person name="Johnson J."/>
            <person name="Barry K."/>
            <person name="LaButti K."/>
            <person name="Ng V."/>
            <person name="Ahrendt S."/>
            <person name="Min B."/>
            <person name="Choi I.G."/>
            <person name="Park H."/>
            <person name="Plett J.M."/>
            <person name="Magnuson J."/>
            <person name="Spatafora J.W."/>
            <person name="Nagy L.G."/>
            <person name="Henrissat B."/>
            <person name="Grigoriev I.V."/>
            <person name="Yang Z.L."/>
            <person name="Xu J."/>
            <person name="Martin F.M."/>
        </authorList>
    </citation>
    <scope>NUCLEOTIDE SEQUENCE</scope>
    <source>
        <strain evidence="1">KUC20120723A-06</strain>
    </source>
</reference>
<comment type="caution">
    <text evidence="1">The sequence shown here is derived from an EMBL/GenBank/DDBJ whole genome shotgun (WGS) entry which is preliminary data.</text>
</comment>
<protein>
    <submittedName>
        <fullName evidence="1">Uncharacterized protein</fullName>
    </submittedName>
</protein>
<evidence type="ECO:0000313" key="2">
    <source>
        <dbReference type="Proteomes" id="UP000790709"/>
    </source>
</evidence>
<organism evidence="1 2">
    <name type="scientific">Leucogyrophana mollusca</name>
    <dbReference type="NCBI Taxonomy" id="85980"/>
    <lineage>
        <taxon>Eukaryota</taxon>
        <taxon>Fungi</taxon>
        <taxon>Dikarya</taxon>
        <taxon>Basidiomycota</taxon>
        <taxon>Agaricomycotina</taxon>
        <taxon>Agaricomycetes</taxon>
        <taxon>Agaricomycetidae</taxon>
        <taxon>Boletales</taxon>
        <taxon>Boletales incertae sedis</taxon>
        <taxon>Leucogyrophana</taxon>
    </lineage>
</organism>
<dbReference type="Proteomes" id="UP000790709">
    <property type="component" value="Unassembled WGS sequence"/>
</dbReference>
<proteinExistence type="predicted"/>
<keyword evidence="2" id="KW-1185">Reference proteome</keyword>
<name>A0ACB8BGA6_9AGAM</name>
<accession>A0ACB8BGA6</accession>
<sequence>MGTIRIQKPFTYEPTAEDVEPADTQSLVLPDGTRITTSTPLSSLDDDDDDINDKANTEPITVTVNELPLCTYRTLQRKAALVISAVGTPYEHSAAHVPSYPVLEITPPVTPSRSRAYGGATPFISIADFWGLVYTLFTAYHTQENIPILLSPLIENHAQLRTYVLRSGLGRTAPSPDASKDELFLSRAAFWQGAGTHGYHSRGWLPPDTESTMNAYAPFPSVQSFTRTPLVIASHPLRPPKPKQGEVVYRRYCPTVKQTLELTYFDLGKEGTVSAHLQAFHDWHNSERVNKWWSEAGSMEKHREYVQGLLEDPAVMPLIMSWDGELMGYTEIVWVKENHVAAYIPDGAKDWDRGAHILVGEEKFRGSVRAQAWFRSLHHYSFLADPRTERLIGEPRADNGAMAKVSLDTTMHVQTIFDFPYKRSIMTWLPRERFFKLDVL</sequence>
<gene>
    <name evidence="1" type="ORF">BV22DRAFT_1034603</name>
</gene>
<dbReference type="EMBL" id="MU266413">
    <property type="protein sequence ID" value="KAH7924906.1"/>
    <property type="molecule type" value="Genomic_DNA"/>
</dbReference>